<dbReference type="PANTHER" id="PTHR11803">
    <property type="entry name" value="2-IMINOBUTANOATE/2-IMINOPROPANOATE DEAMINASE RIDA"/>
    <property type="match status" value="1"/>
</dbReference>
<dbReference type="Gene3D" id="3.30.1330.40">
    <property type="entry name" value="RutC-like"/>
    <property type="match status" value="1"/>
</dbReference>
<dbReference type="InterPro" id="IPR019897">
    <property type="entry name" value="RidA_CS"/>
</dbReference>
<dbReference type="AlphaFoldDB" id="A0A0U5B3I1"/>
<sequence>MTESISTTKAPAAIGPYSQAIKAGDLIFTSGQIPLTAEGELVDGDITAQTHQVFANLKEVLAAAGATLNDVVKATVFVKNIEDFGTINEVYGQYFNEHRPARSLVEVARLPKDVGIEIELVASIGR</sequence>
<dbReference type="KEGG" id="asoc:CB4_00303"/>
<comment type="similarity">
    <text evidence="1">Belongs to the RutC family.</text>
</comment>
<dbReference type="OrthoDB" id="9803101at2"/>
<dbReference type="Proteomes" id="UP000217696">
    <property type="component" value="Chromosome"/>
</dbReference>
<evidence type="ECO:0000313" key="3">
    <source>
        <dbReference type="Proteomes" id="UP000217696"/>
    </source>
</evidence>
<name>A0A0U5B3I1_9BACL</name>
<dbReference type="PANTHER" id="PTHR11803:SF39">
    <property type="entry name" value="2-IMINOBUTANOATE_2-IMINOPROPANOATE DEAMINASE"/>
    <property type="match status" value="1"/>
</dbReference>
<proteinExistence type="inferred from homology"/>
<evidence type="ECO:0000313" key="2">
    <source>
        <dbReference type="EMBL" id="BAU26198.1"/>
    </source>
</evidence>
<dbReference type="EC" id="3.5.4.-" evidence="2"/>
<dbReference type="CDD" id="cd00448">
    <property type="entry name" value="YjgF_YER057c_UK114_family"/>
    <property type="match status" value="1"/>
</dbReference>
<dbReference type="InterPro" id="IPR006175">
    <property type="entry name" value="YjgF/YER057c/UK114"/>
</dbReference>
<keyword evidence="3" id="KW-1185">Reference proteome</keyword>
<accession>A0A0U5B3I1</accession>
<dbReference type="EMBL" id="AP017312">
    <property type="protein sequence ID" value="BAU26198.1"/>
    <property type="molecule type" value="Genomic_DNA"/>
</dbReference>
<reference evidence="2 3" key="1">
    <citation type="submission" date="2015-12" db="EMBL/GenBank/DDBJ databases">
        <title>Genome sequence of Aneurinibacillus soli.</title>
        <authorList>
            <person name="Lee J.S."/>
            <person name="Lee K.C."/>
            <person name="Kim K.K."/>
            <person name="Lee B.W."/>
        </authorList>
    </citation>
    <scope>NUCLEOTIDE SEQUENCE [LARGE SCALE GENOMIC DNA]</scope>
    <source>
        <strain evidence="2 3">CB4</strain>
    </source>
</reference>
<dbReference type="GO" id="GO:0005829">
    <property type="term" value="C:cytosol"/>
    <property type="evidence" value="ECO:0007669"/>
    <property type="project" value="TreeGrafter"/>
</dbReference>
<dbReference type="RefSeq" id="WP_096463265.1">
    <property type="nucleotide sequence ID" value="NZ_AP017312.1"/>
</dbReference>
<evidence type="ECO:0000256" key="1">
    <source>
        <dbReference type="ARBA" id="ARBA00010552"/>
    </source>
</evidence>
<dbReference type="SUPFAM" id="SSF55298">
    <property type="entry name" value="YjgF-like"/>
    <property type="match status" value="1"/>
</dbReference>
<dbReference type="PROSITE" id="PS01094">
    <property type="entry name" value="UPF0076"/>
    <property type="match status" value="1"/>
</dbReference>
<keyword evidence="2" id="KW-0378">Hydrolase</keyword>
<dbReference type="FunFam" id="3.30.1330.40:FF:000001">
    <property type="entry name" value="L-PSP family endoribonuclease"/>
    <property type="match status" value="1"/>
</dbReference>
<dbReference type="InterPro" id="IPR006056">
    <property type="entry name" value="RidA"/>
</dbReference>
<organism evidence="2 3">
    <name type="scientific">Aneurinibacillus soli</name>
    <dbReference type="NCBI Taxonomy" id="1500254"/>
    <lineage>
        <taxon>Bacteria</taxon>
        <taxon>Bacillati</taxon>
        <taxon>Bacillota</taxon>
        <taxon>Bacilli</taxon>
        <taxon>Bacillales</taxon>
        <taxon>Paenibacillaceae</taxon>
        <taxon>Aneurinibacillus group</taxon>
        <taxon>Aneurinibacillus</taxon>
    </lineage>
</organism>
<dbReference type="NCBIfam" id="TIGR00004">
    <property type="entry name" value="Rid family detoxifying hydrolase"/>
    <property type="match status" value="1"/>
</dbReference>
<dbReference type="InterPro" id="IPR035959">
    <property type="entry name" value="RutC-like_sf"/>
</dbReference>
<gene>
    <name evidence="2" type="primary">yabJ</name>
    <name evidence="2" type="ORF">CB4_00303</name>
</gene>
<dbReference type="GO" id="GO:0019239">
    <property type="term" value="F:deaminase activity"/>
    <property type="evidence" value="ECO:0007669"/>
    <property type="project" value="TreeGrafter"/>
</dbReference>
<dbReference type="Pfam" id="PF01042">
    <property type="entry name" value="Ribonuc_L-PSP"/>
    <property type="match status" value="1"/>
</dbReference>
<protein>
    <submittedName>
        <fullName evidence="2">Enamine/imine deaminase</fullName>
        <ecNumber evidence="2">3.5.4.-</ecNumber>
    </submittedName>
</protein>